<dbReference type="KEGG" id="chh:A0O34_07000"/>
<proteinExistence type="predicted"/>
<dbReference type="InterPro" id="IPR041657">
    <property type="entry name" value="HTH_17"/>
</dbReference>
<dbReference type="Pfam" id="PF12728">
    <property type="entry name" value="HTH_17"/>
    <property type="match status" value="1"/>
</dbReference>
<dbReference type="AlphaFoldDB" id="A0A172XTD1"/>
<name>A0A172XTD1_9FLAO</name>
<dbReference type="Proteomes" id="UP000077824">
    <property type="component" value="Chromosome"/>
</dbReference>
<feature type="domain" description="Helix-turn-helix" evidence="1">
    <location>
        <begin position="38"/>
        <end position="85"/>
    </location>
</feature>
<reference evidence="2 3" key="1">
    <citation type="submission" date="2016-04" db="EMBL/GenBank/DDBJ databases">
        <title>Complete Genome Sequence of Chryseobacterium sp. IHBB 10212.</title>
        <authorList>
            <person name="Pal M."/>
            <person name="Swarnkar M.K."/>
            <person name="Kaushal K."/>
            <person name="Chhibber S."/>
            <person name="Singh A.K."/>
            <person name="Gulati A."/>
        </authorList>
    </citation>
    <scope>NUCLEOTIDE SEQUENCE [LARGE SCALE GENOMIC DNA]</scope>
    <source>
        <strain evidence="2 3">IHBB 10212</strain>
    </source>
</reference>
<evidence type="ECO:0000313" key="2">
    <source>
        <dbReference type="EMBL" id="ANF50277.1"/>
    </source>
</evidence>
<dbReference type="InterPro" id="IPR009061">
    <property type="entry name" value="DNA-bd_dom_put_sf"/>
</dbReference>
<dbReference type="OrthoDB" id="1524679at2"/>
<dbReference type="PANTHER" id="PTHR34585">
    <property type="match status" value="1"/>
</dbReference>
<accession>A0A172XTD1</accession>
<dbReference type="EMBL" id="CP015199">
    <property type="protein sequence ID" value="ANF50277.1"/>
    <property type="molecule type" value="Genomic_DNA"/>
</dbReference>
<keyword evidence="3" id="KW-1185">Reference proteome</keyword>
<gene>
    <name evidence="2" type="ORF">A0O34_07000</name>
</gene>
<dbReference type="PANTHER" id="PTHR34585:SF22">
    <property type="entry name" value="HELIX-TURN-HELIX DOMAIN-CONTAINING PROTEIN"/>
    <property type="match status" value="1"/>
</dbReference>
<dbReference type="SUPFAM" id="SSF46955">
    <property type="entry name" value="Putative DNA-binding domain"/>
    <property type="match status" value="1"/>
</dbReference>
<dbReference type="STRING" id="1685010.A0O34_07000"/>
<evidence type="ECO:0000313" key="3">
    <source>
        <dbReference type="Proteomes" id="UP000077824"/>
    </source>
</evidence>
<evidence type="ECO:0000259" key="1">
    <source>
        <dbReference type="Pfam" id="PF12728"/>
    </source>
</evidence>
<organism evidence="2 3">
    <name type="scientific">Chryseobacterium glaciei</name>
    <dbReference type="NCBI Taxonomy" id="1685010"/>
    <lineage>
        <taxon>Bacteria</taxon>
        <taxon>Pseudomonadati</taxon>
        <taxon>Bacteroidota</taxon>
        <taxon>Flavobacteriia</taxon>
        <taxon>Flavobacteriales</taxon>
        <taxon>Weeksellaceae</taxon>
        <taxon>Chryseobacterium group</taxon>
        <taxon>Chryseobacterium</taxon>
    </lineage>
</organism>
<dbReference type="RefSeq" id="WP_066752981.1">
    <property type="nucleotide sequence ID" value="NZ_CP015199.1"/>
</dbReference>
<protein>
    <submittedName>
        <fullName evidence="2">Transcriptional regulator</fullName>
    </submittedName>
</protein>
<sequence length="88" mass="10325">MEIAIITREDLLKFKKEIVQEIREVIEGKMKSDVDREWLKSSEVRKILKVSPGTLQNLRINGTLPYRKIGGSMYYRLEDLKKLMNGDK</sequence>